<accession>I4B0U1</accession>
<dbReference type="Gene3D" id="3.10.20.590">
    <property type="match status" value="1"/>
</dbReference>
<comment type="similarity">
    <text evidence="1 9 10">Belongs to the class-I aminoacyl-tRNA synthetase family.</text>
</comment>
<keyword evidence="2 9" id="KW-0963">Cytoplasm</keyword>
<dbReference type="NCBIfam" id="TIGR00396">
    <property type="entry name" value="leuS_bact"/>
    <property type="match status" value="1"/>
</dbReference>
<dbReference type="GO" id="GO:0006429">
    <property type="term" value="P:leucyl-tRNA aminoacylation"/>
    <property type="evidence" value="ECO:0007669"/>
    <property type="project" value="UniProtKB-UniRule"/>
</dbReference>
<dbReference type="FunFam" id="3.40.50.620:FF:000056">
    <property type="entry name" value="Leucine--tRNA ligase"/>
    <property type="match status" value="1"/>
</dbReference>
<dbReference type="EMBL" id="CP002959">
    <property type="protein sequence ID" value="AFM10898.1"/>
    <property type="molecule type" value="Genomic_DNA"/>
</dbReference>
<feature type="short sequence motif" description="'KMSKS' region" evidence="9">
    <location>
        <begin position="614"/>
        <end position="618"/>
    </location>
</feature>
<evidence type="ECO:0000259" key="12">
    <source>
        <dbReference type="Pfam" id="PF08264"/>
    </source>
</evidence>
<evidence type="ECO:0000256" key="6">
    <source>
        <dbReference type="ARBA" id="ARBA00022917"/>
    </source>
</evidence>
<dbReference type="Pfam" id="PF13603">
    <property type="entry name" value="tRNA-synt_1_2"/>
    <property type="match status" value="1"/>
</dbReference>
<evidence type="ECO:0000256" key="4">
    <source>
        <dbReference type="ARBA" id="ARBA00022741"/>
    </source>
</evidence>
<dbReference type="CDD" id="cd00812">
    <property type="entry name" value="LeuRS_core"/>
    <property type="match status" value="1"/>
</dbReference>
<dbReference type="PRINTS" id="PR00985">
    <property type="entry name" value="TRNASYNTHLEU"/>
</dbReference>
<evidence type="ECO:0000256" key="3">
    <source>
        <dbReference type="ARBA" id="ARBA00022598"/>
    </source>
</evidence>
<dbReference type="KEGG" id="tpx:Turpa_0238"/>
<feature type="binding site" evidence="9">
    <location>
        <position position="617"/>
    </location>
    <ligand>
        <name>ATP</name>
        <dbReference type="ChEBI" id="CHEBI:30616"/>
    </ligand>
</feature>
<dbReference type="EC" id="6.1.1.4" evidence="9"/>
<dbReference type="PATRIC" id="fig|869212.3.peg.200"/>
<gene>
    <name evidence="9" type="primary">leuS</name>
    <name evidence="14" type="ordered locus">Turpa_0238</name>
</gene>
<feature type="domain" description="Aminoacyl-tRNA synthetase class Ia" evidence="11">
    <location>
        <begin position="12"/>
        <end position="144"/>
    </location>
</feature>
<comment type="catalytic activity">
    <reaction evidence="8 9">
        <text>tRNA(Leu) + L-leucine + ATP = L-leucyl-tRNA(Leu) + AMP + diphosphate</text>
        <dbReference type="Rhea" id="RHEA:11688"/>
        <dbReference type="Rhea" id="RHEA-COMP:9613"/>
        <dbReference type="Rhea" id="RHEA-COMP:9622"/>
        <dbReference type="ChEBI" id="CHEBI:30616"/>
        <dbReference type="ChEBI" id="CHEBI:33019"/>
        <dbReference type="ChEBI" id="CHEBI:57427"/>
        <dbReference type="ChEBI" id="CHEBI:78442"/>
        <dbReference type="ChEBI" id="CHEBI:78494"/>
        <dbReference type="ChEBI" id="CHEBI:456215"/>
        <dbReference type="EC" id="6.1.1.4"/>
    </reaction>
</comment>
<name>I4B0U1_TURPD</name>
<sequence>MSYPFAEIEKKWQLYWENNQTFATGEDLSKPKYYVLDMFPYPSGAGLHVGHPEGYTATDIIARKRRMQGFNVLHPMGWDAFGLPAERYAMQTGIHPKVTTKQNIDNFRRQLKSLGFSYDWSREIDTTSPDYYKFTQWIFLKLFNSWYDAAAKKARPISELKIPSDLEGDAKKKEREDFIANHRLAYIANMPVNWCAELGTVLANEEVDEWVGKGYKVERKPMRQWMLRITAYAERLLTDLEHVDWPAGTLELQKNWIGQSTGALVHFGIAGSPEKLTVFTTRPDTLYGVTFMVLAPEHPLVDKIAADSAKAEIDAYRKTTALKTDLDRQLDAAKKEKTGVAIGAHAMHPVTGEKIPLYIADYVLMGYGTGAIMAVPAHDERDFAFAQQFSLDIRQVVQPRESAAELPVTEDGVAINSPIFDGLKTPEAKEKIIAHLEKEKLGERRIQYKLRDWLFSRQRYWGEPVPVSFDADGFMVAEEESALPLLLPESKNFQPAGTGESPLANLPDWVNHEKGGRKLRRETNTMPQWAGSSWYYLRFADTANKERFASAEKEKYWLNGGVDLYVGGAEHAVLHLLYARFWHKVLYDLGYVTSVEPFKKLVHQGIILGEDGSKMSKSRGNVVNPDTVVAEYGADTFRLYEMFMGPLEQMKPWQSKSIEGIYRFLGRVYRLYFGNTHSDENAPAQPTLSAKLLAAPADEKAVLKVLHQTIKKVSDDIETLSLNTAISQMMIFVNEAYRVESIGKEAAATFVKLLSPFAPHVAEEIWQALGEKGSIALAPWPQFNAEYLVESSFEAVIQINGKIRGRTELAIGISDADFESAARSVDAVKAALEGKTVRKVIVVKNKMINFVVA</sequence>
<keyword evidence="3 9" id="KW-0436">Ligase</keyword>
<dbReference type="GO" id="GO:0005829">
    <property type="term" value="C:cytosol"/>
    <property type="evidence" value="ECO:0007669"/>
    <property type="project" value="TreeGrafter"/>
</dbReference>
<evidence type="ECO:0000256" key="8">
    <source>
        <dbReference type="ARBA" id="ARBA00047469"/>
    </source>
</evidence>
<dbReference type="Pfam" id="PF00133">
    <property type="entry name" value="tRNA-synt_1"/>
    <property type="match status" value="2"/>
</dbReference>
<keyword evidence="6 9" id="KW-0648">Protein biosynthesis</keyword>
<feature type="domain" description="Leucyl-tRNA synthetase editing" evidence="13">
    <location>
        <begin position="254"/>
        <end position="437"/>
    </location>
</feature>
<dbReference type="InterPro" id="IPR002302">
    <property type="entry name" value="Leu-tRNA-ligase"/>
</dbReference>
<dbReference type="PROSITE" id="PS00178">
    <property type="entry name" value="AA_TRNA_LIGASE_I"/>
    <property type="match status" value="1"/>
</dbReference>
<keyword evidence="5 9" id="KW-0067">ATP-binding</keyword>
<dbReference type="InterPro" id="IPR025709">
    <property type="entry name" value="Leu_tRNA-synth_edit"/>
</dbReference>
<feature type="domain" description="Methionyl/Valyl/Leucyl/Isoleucyl-tRNA synthetase anticodon-binding" evidence="12">
    <location>
        <begin position="700"/>
        <end position="810"/>
    </location>
</feature>
<evidence type="ECO:0000256" key="9">
    <source>
        <dbReference type="HAMAP-Rule" id="MF_00049"/>
    </source>
</evidence>
<comment type="caution">
    <text evidence="9">Lacks conserved residue(s) required for the propagation of feature annotation.</text>
</comment>
<dbReference type="RefSeq" id="WP_014801419.1">
    <property type="nucleotide sequence ID" value="NC_018020.1"/>
</dbReference>
<evidence type="ECO:0000259" key="11">
    <source>
        <dbReference type="Pfam" id="PF00133"/>
    </source>
</evidence>
<organism evidence="14 15">
    <name type="scientific">Turneriella parva (strain ATCC BAA-1111 / DSM 21527 / NCTC 11395 / H)</name>
    <name type="common">Leptospira parva</name>
    <dbReference type="NCBI Taxonomy" id="869212"/>
    <lineage>
        <taxon>Bacteria</taxon>
        <taxon>Pseudomonadati</taxon>
        <taxon>Spirochaetota</taxon>
        <taxon>Spirochaetia</taxon>
        <taxon>Leptospirales</taxon>
        <taxon>Leptospiraceae</taxon>
        <taxon>Turneriella</taxon>
    </lineage>
</organism>
<comment type="subcellular location">
    <subcellularLocation>
        <location evidence="9">Cytoplasm</location>
    </subcellularLocation>
</comment>
<dbReference type="STRING" id="869212.Turpa_0238"/>
<evidence type="ECO:0000256" key="5">
    <source>
        <dbReference type="ARBA" id="ARBA00022840"/>
    </source>
</evidence>
<dbReference type="InterPro" id="IPR014729">
    <property type="entry name" value="Rossmann-like_a/b/a_fold"/>
</dbReference>
<evidence type="ECO:0000256" key="10">
    <source>
        <dbReference type="RuleBase" id="RU363035"/>
    </source>
</evidence>
<keyword evidence="15" id="KW-1185">Reference proteome</keyword>
<dbReference type="Gene3D" id="1.10.730.10">
    <property type="entry name" value="Isoleucyl-tRNA Synthetase, Domain 1"/>
    <property type="match status" value="1"/>
</dbReference>
<dbReference type="InterPro" id="IPR009080">
    <property type="entry name" value="tRNAsynth_Ia_anticodon-bd"/>
</dbReference>
<dbReference type="AlphaFoldDB" id="I4B0U1"/>
<keyword evidence="4 9" id="KW-0547">Nucleotide-binding</keyword>
<dbReference type="GO" id="GO:0002161">
    <property type="term" value="F:aminoacyl-tRNA deacylase activity"/>
    <property type="evidence" value="ECO:0007669"/>
    <property type="project" value="InterPro"/>
</dbReference>
<evidence type="ECO:0000256" key="2">
    <source>
        <dbReference type="ARBA" id="ARBA00022490"/>
    </source>
</evidence>
<reference evidence="14 15" key="1">
    <citation type="submission" date="2012-06" db="EMBL/GenBank/DDBJ databases">
        <title>The complete chromosome of genome of Turneriella parva DSM 21527.</title>
        <authorList>
            <consortium name="US DOE Joint Genome Institute (JGI-PGF)"/>
            <person name="Lucas S."/>
            <person name="Han J."/>
            <person name="Lapidus A."/>
            <person name="Bruce D."/>
            <person name="Goodwin L."/>
            <person name="Pitluck S."/>
            <person name="Peters L."/>
            <person name="Kyrpides N."/>
            <person name="Mavromatis K."/>
            <person name="Ivanova N."/>
            <person name="Mikhailova N."/>
            <person name="Chertkov O."/>
            <person name="Detter J.C."/>
            <person name="Tapia R."/>
            <person name="Han C."/>
            <person name="Land M."/>
            <person name="Hauser L."/>
            <person name="Markowitz V."/>
            <person name="Cheng J.-F."/>
            <person name="Hugenholtz P."/>
            <person name="Woyke T."/>
            <person name="Wu D."/>
            <person name="Gronow S."/>
            <person name="Wellnitz S."/>
            <person name="Brambilla E."/>
            <person name="Klenk H.-P."/>
            <person name="Eisen J.A."/>
        </authorList>
    </citation>
    <scope>NUCLEOTIDE SEQUENCE [LARGE SCALE GENOMIC DNA]</scope>
    <source>
        <strain evidence="15">ATCC BAA-1111 / DSM 21527 / NCTC 11395 / H</strain>
    </source>
</reference>
<keyword evidence="7 9" id="KW-0030">Aminoacyl-tRNA synthetase</keyword>
<evidence type="ECO:0000259" key="13">
    <source>
        <dbReference type="Pfam" id="PF13603"/>
    </source>
</evidence>
<dbReference type="FunFam" id="1.10.730.10:FF:000012">
    <property type="entry name" value="Leucine--tRNA ligase"/>
    <property type="match status" value="1"/>
</dbReference>
<dbReference type="SUPFAM" id="SSF52374">
    <property type="entry name" value="Nucleotidylyl transferase"/>
    <property type="match status" value="1"/>
</dbReference>
<evidence type="ECO:0000313" key="14">
    <source>
        <dbReference type="EMBL" id="AFM10898.1"/>
    </source>
</evidence>
<proteinExistence type="inferred from homology"/>
<dbReference type="OrthoDB" id="9810365at2"/>
<dbReference type="InterPro" id="IPR013155">
    <property type="entry name" value="M/V/L/I-tRNA-synth_anticd-bd"/>
</dbReference>
<dbReference type="Gene3D" id="3.40.50.620">
    <property type="entry name" value="HUPs"/>
    <property type="match status" value="3"/>
</dbReference>
<dbReference type="SUPFAM" id="SSF47323">
    <property type="entry name" value="Anticodon-binding domain of a subclass of class I aminoacyl-tRNA synthetases"/>
    <property type="match status" value="1"/>
</dbReference>
<dbReference type="Pfam" id="PF08264">
    <property type="entry name" value="Anticodon_1"/>
    <property type="match status" value="1"/>
</dbReference>
<dbReference type="Proteomes" id="UP000006048">
    <property type="component" value="Chromosome"/>
</dbReference>
<dbReference type="GO" id="GO:0005524">
    <property type="term" value="F:ATP binding"/>
    <property type="evidence" value="ECO:0007669"/>
    <property type="project" value="UniProtKB-UniRule"/>
</dbReference>
<evidence type="ECO:0000256" key="7">
    <source>
        <dbReference type="ARBA" id="ARBA00023146"/>
    </source>
</evidence>
<dbReference type="HOGENOM" id="CLU_004427_0_0_12"/>
<dbReference type="GO" id="GO:0004823">
    <property type="term" value="F:leucine-tRNA ligase activity"/>
    <property type="evidence" value="ECO:0007669"/>
    <property type="project" value="UniProtKB-UniRule"/>
</dbReference>
<dbReference type="InterPro" id="IPR009008">
    <property type="entry name" value="Val/Leu/Ile-tRNA-synth_edit"/>
</dbReference>
<evidence type="ECO:0000256" key="1">
    <source>
        <dbReference type="ARBA" id="ARBA00005594"/>
    </source>
</evidence>
<feature type="domain" description="Aminoacyl-tRNA synthetase class Ia" evidence="11">
    <location>
        <begin position="449"/>
        <end position="640"/>
    </location>
</feature>
<dbReference type="FunFam" id="3.40.50.620:FF:000060">
    <property type="entry name" value="Leucine--tRNA ligase"/>
    <property type="match status" value="1"/>
</dbReference>
<dbReference type="PANTHER" id="PTHR43740:SF2">
    <property type="entry name" value="LEUCINE--TRNA LIGASE, MITOCHONDRIAL"/>
    <property type="match status" value="1"/>
</dbReference>
<dbReference type="InterPro" id="IPR002300">
    <property type="entry name" value="aa-tRNA-synth_Ia"/>
</dbReference>
<dbReference type="PANTHER" id="PTHR43740">
    <property type="entry name" value="LEUCYL-TRNA SYNTHETASE"/>
    <property type="match status" value="1"/>
</dbReference>
<dbReference type="SUPFAM" id="SSF50677">
    <property type="entry name" value="ValRS/IleRS/LeuRS editing domain"/>
    <property type="match status" value="1"/>
</dbReference>
<protein>
    <recommendedName>
        <fullName evidence="9">Leucine--tRNA ligase</fullName>
        <ecNumber evidence="9">6.1.1.4</ecNumber>
    </recommendedName>
    <alternativeName>
        <fullName evidence="9">Leucyl-tRNA synthetase</fullName>
        <shortName evidence="9">LeuRS</shortName>
    </alternativeName>
</protein>
<dbReference type="FunFam" id="1.10.730.10:FF:000011">
    <property type="entry name" value="Leucine--tRNA ligase chloroplastic/mitochondrial"/>
    <property type="match status" value="1"/>
</dbReference>
<dbReference type="CDD" id="cd07958">
    <property type="entry name" value="Anticodon_Ia_Leu_BEm"/>
    <property type="match status" value="1"/>
</dbReference>
<dbReference type="InterPro" id="IPR001412">
    <property type="entry name" value="aa-tRNA-synth_I_CS"/>
</dbReference>
<dbReference type="HAMAP" id="MF_00049_B">
    <property type="entry name" value="Leu_tRNA_synth_B"/>
    <property type="match status" value="1"/>
</dbReference>
<evidence type="ECO:0000313" key="15">
    <source>
        <dbReference type="Proteomes" id="UP000006048"/>
    </source>
</evidence>